<protein>
    <submittedName>
        <fullName evidence="3">Alpha/beta hydrolase</fullName>
    </submittedName>
</protein>
<name>A0A3N4MHH5_9BACT</name>
<dbReference type="EMBL" id="RMBX01000004">
    <property type="protein sequence ID" value="RPD41496.1"/>
    <property type="molecule type" value="Genomic_DNA"/>
</dbReference>
<reference evidence="4" key="1">
    <citation type="submission" date="2018-11" db="EMBL/GenBank/DDBJ databases">
        <title>Chitinophaga lutea sp.nov., isolate from arsenic contaminated soil.</title>
        <authorList>
            <person name="Zong Y."/>
        </authorList>
    </citation>
    <scope>NUCLEOTIDE SEQUENCE [LARGE SCALE GENOMIC DNA]</scope>
    <source>
        <strain evidence="4">YLT18</strain>
    </source>
</reference>
<evidence type="ECO:0000313" key="4">
    <source>
        <dbReference type="Proteomes" id="UP000279089"/>
    </source>
</evidence>
<accession>A0A3N4MHH5</accession>
<evidence type="ECO:0000259" key="2">
    <source>
        <dbReference type="Pfam" id="PF12697"/>
    </source>
</evidence>
<dbReference type="AlphaFoldDB" id="A0A3N4MHH5"/>
<proteinExistence type="predicted"/>
<feature type="domain" description="AB hydrolase-1" evidence="2">
    <location>
        <begin position="36"/>
        <end position="246"/>
    </location>
</feature>
<dbReference type="PANTHER" id="PTHR37017">
    <property type="entry name" value="AB HYDROLASE-1 DOMAIN-CONTAINING PROTEIN-RELATED"/>
    <property type="match status" value="1"/>
</dbReference>
<dbReference type="GO" id="GO:0016787">
    <property type="term" value="F:hydrolase activity"/>
    <property type="evidence" value="ECO:0007669"/>
    <property type="project" value="UniProtKB-KW"/>
</dbReference>
<keyword evidence="4" id="KW-1185">Reference proteome</keyword>
<feature type="signal peptide" evidence="1">
    <location>
        <begin position="1"/>
        <end position="24"/>
    </location>
</feature>
<dbReference type="Gene3D" id="3.40.50.1820">
    <property type="entry name" value="alpha/beta hydrolase"/>
    <property type="match status" value="1"/>
</dbReference>
<keyword evidence="1" id="KW-0732">Signal</keyword>
<dbReference type="Proteomes" id="UP000279089">
    <property type="component" value="Unassembled WGS sequence"/>
</dbReference>
<feature type="chain" id="PRO_5017951736" evidence="1">
    <location>
        <begin position="25"/>
        <end position="257"/>
    </location>
</feature>
<dbReference type="PANTHER" id="PTHR37017:SF11">
    <property type="entry name" value="ESTERASE_LIPASE_THIOESTERASE DOMAIN-CONTAINING PROTEIN"/>
    <property type="match status" value="1"/>
</dbReference>
<dbReference type="Pfam" id="PF12697">
    <property type="entry name" value="Abhydrolase_6"/>
    <property type="match status" value="1"/>
</dbReference>
<dbReference type="InterPro" id="IPR052897">
    <property type="entry name" value="Sec-Metab_Biosynth_Hydrolase"/>
</dbReference>
<evidence type="ECO:0000256" key="1">
    <source>
        <dbReference type="SAM" id="SignalP"/>
    </source>
</evidence>
<comment type="caution">
    <text evidence="3">The sequence shown here is derived from an EMBL/GenBank/DDBJ whole genome shotgun (WGS) entry which is preliminary data.</text>
</comment>
<dbReference type="InterPro" id="IPR029058">
    <property type="entry name" value="AB_hydrolase_fold"/>
</dbReference>
<evidence type="ECO:0000313" key="3">
    <source>
        <dbReference type="EMBL" id="RPD41496.1"/>
    </source>
</evidence>
<keyword evidence="3" id="KW-0378">Hydrolase</keyword>
<dbReference type="RefSeq" id="WP_120516204.1">
    <property type="nucleotide sequence ID" value="NZ_QXZY01000005.1"/>
</dbReference>
<dbReference type="InterPro" id="IPR000073">
    <property type="entry name" value="AB_hydrolase_1"/>
</dbReference>
<gene>
    <name evidence="3" type="ORF">EG028_09265</name>
</gene>
<dbReference type="SUPFAM" id="SSF53474">
    <property type="entry name" value="alpha/beta-Hydrolases"/>
    <property type="match status" value="1"/>
</dbReference>
<dbReference type="OrthoDB" id="9112061at2"/>
<organism evidence="3 4">
    <name type="scientific">Chitinophaga barathri</name>
    <dbReference type="NCBI Taxonomy" id="1647451"/>
    <lineage>
        <taxon>Bacteria</taxon>
        <taxon>Pseudomonadati</taxon>
        <taxon>Bacteroidota</taxon>
        <taxon>Chitinophagia</taxon>
        <taxon>Chitinophagales</taxon>
        <taxon>Chitinophagaceae</taxon>
        <taxon>Chitinophaga</taxon>
    </lineage>
</organism>
<sequence>MSTIKNIVAATVITAAAASNPADAQSQSIPKGVKNIVLVHGAFADGSSWNRIIPALQAKGLNVIAVQNPLISLEEDVAATKRAIALMDGPVLLVGHSYGGMVITEAGNDPKVAGLVYVCALVPNDGQTVQDVTSAFPPGPGSAEFRQDAEGFLSLSPKGINEHFAQDLSAEERGILVATQTPWAAKATVTKISTAAWKNKPSWFIIGTEDHMVPPALARAEAKMIKAKTTELKSSHVPMVSQPGTVSKIILEAAAEL</sequence>